<name>A0A850PUN3_9MYCO</name>
<gene>
    <name evidence="3" type="ORF">HLY00_3148</name>
</gene>
<proteinExistence type="predicted"/>
<dbReference type="PANTHER" id="PTHR41252">
    <property type="entry name" value="BLR2505 PROTEIN"/>
    <property type="match status" value="1"/>
</dbReference>
<dbReference type="AlphaFoldDB" id="A0A850PUN3"/>
<dbReference type="Gene3D" id="3.10.450.50">
    <property type="match status" value="1"/>
</dbReference>
<feature type="signal peptide" evidence="1">
    <location>
        <begin position="1"/>
        <end position="21"/>
    </location>
</feature>
<protein>
    <recommendedName>
        <fullName evidence="2">SnoaL-like domain-containing protein</fullName>
    </recommendedName>
</protein>
<evidence type="ECO:0000259" key="2">
    <source>
        <dbReference type="Pfam" id="PF12680"/>
    </source>
</evidence>
<sequence length="160" mass="17607">MVIAAVLVALVTVGTSATSSAQDLTRTDQEQRNAQVVREAFARGVSDENSFFSILSEDVQWTVARAVDPTTYTSRSEFLRDGAGPVQTRLTGPIQADIRELITTDDVVVALWQGTATARDGLPYVNSYAWVMTMRDERVVRVTAYLDLVVLDELLQRVPA</sequence>
<keyword evidence="4" id="KW-1185">Reference proteome</keyword>
<evidence type="ECO:0000313" key="4">
    <source>
        <dbReference type="Proteomes" id="UP000570517"/>
    </source>
</evidence>
<dbReference type="PANTHER" id="PTHR41252:SF1">
    <property type="entry name" value="BLR2505 PROTEIN"/>
    <property type="match status" value="1"/>
</dbReference>
<organism evidence="3 4">
    <name type="scientific">Mycolicibacterium hippocampi</name>
    <dbReference type="NCBI Taxonomy" id="659824"/>
    <lineage>
        <taxon>Bacteria</taxon>
        <taxon>Bacillati</taxon>
        <taxon>Actinomycetota</taxon>
        <taxon>Actinomycetes</taxon>
        <taxon>Mycobacteriales</taxon>
        <taxon>Mycobacteriaceae</taxon>
        <taxon>Mycolicibacterium</taxon>
    </lineage>
</organism>
<keyword evidence="1" id="KW-0732">Signal</keyword>
<dbReference type="Proteomes" id="UP000570517">
    <property type="component" value="Unassembled WGS sequence"/>
</dbReference>
<dbReference type="Pfam" id="PF12680">
    <property type="entry name" value="SnoaL_2"/>
    <property type="match status" value="1"/>
</dbReference>
<evidence type="ECO:0000256" key="1">
    <source>
        <dbReference type="SAM" id="SignalP"/>
    </source>
</evidence>
<accession>A0A850PUN3</accession>
<evidence type="ECO:0000313" key="3">
    <source>
        <dbReference type="EMBL" id="NVN54051.1"/>
    </source>
</evidence>
<dbReference type="SUPFAM" id="SSF54427">
    <property type="entry name" value="NTF2-like"/>
    <property type="match status" value="1"/>
</dbReference>
<comment type="caution">
    <text evidence="3">The sequence shown here is derived from an EMBL/GenBank/DDBJ whole genome shotgun (WGS) entry which is preliminary data.</text>
</comment>
<dbReference type="EMBL" id="JABFYL010000050">
    <property type="protein sequence ID" value="NVN54051.1"/>
    <property type="molecule type" value="Genomic_DNA"/>
</dbReference>
<dbReference type="InterPro" id="IPR032710">
    <property type="entry name" value="NTF2-like_dom_sf"/>
</dbReference>
<feature type="chain" id="PRO_5032779558" description="SnoaL-like domain-containing protein" evidence="1">
    <location>
        <begin position="22"/>
        <end position="160"/>
    </location>
</feature>
<dbReference type="InterPro" id="IPR037401">
    <property type="entry name" value="SnoaL-like"/>
</dbReference>
<feature type="domain" description="SnoaL-like" evidence="2">
    <location>
        <begin position="40"/>
        <end position="142"/>
    </location>
</feature>
<reference evidence="3 4" key="1">
    <citation type="submission" date="2020-05" db="EMBL/GenBank/DDBJ databases">
        <title>Draft genome sequence of Mycobacterium hippocampi DL, isolated from European seabass, Dicentrarchus labrax, reared in fish farms.</title>
        <authorList>
            <person name="Stathopoulou P."/>
            <person name="Asimakis E."/>
            <person name="Tzokas K."/>
            <person name="Batargias C."/>
            <person name="Tsiamis G."/>
        </authorList>
    </citation>
    <scope>NUCLEOTIDE SEQUENCE [LARGE SCALE GENOMIC DNA]</scope>
    <source>
        <strain evidence="3 4">DL</strain>
    </source>
</reference>